<sequence>MSTNLKSRYAIRPGDIVEVLAHRERNGNEEYLVRWLTTPVTPCPPRAIASWHPLEELRKSLHLVQSYVEKNNLSGRGTSTVSPHDRSRKRKSPEDDAPLSRGLLSANGLLTPRDHMRSRSPSAVDLDRAVPQRIDGPQIYNGALQFKEGNIIAKKDPSADVINTRNLPTPSMTKESAETPVDQAERAIRFAFEEKLKKVKRVRLENNYDSTTPNLNFDFIKDYVLGEGVSGDDPTTFQGCLECKPDMGGGVGCEYTAKCECLEFASVDEQTLERKNPDLYQVYRIAKEDGDGIDTKGLPKRFPYSKPRPNGGPQTMVAFYREQRYPIYECNRNCRCGSVCKSRLVQKGRKVPLVIFKTGKDRGWGVYSDENLIQGEFIDIYLGEVITHEETERRGRIDESRNAAEVQVDKSSYLFTLDKFVGDRDPANDQIVEKRDCYVVDGEHIGNVTRFINHSCEPNVRLYSVSYNKHDLKLYSLAFFAYEDIPAGTELTFDYGDRDEVELEEAIAIREAALNDPRNADKARCYCGKPKCRGVLWDHEDTKDASDDDDDSSED</sequence>
<dbReference type="Proteomes" id="UP000799539">
    <property type="component" value="Unassembled WGS sequence"/>
</dbReference>
<dbReference type="PANTHER" id="PTHR46223">
    <property type="entry name" value="HISTONE-LYSINE N-METHYLTRANSFERASE SUV39H"/>
    <property type="match status" value="1"/>
</dbReference>
<dbReference type="PROSITE" id="PS50868">
    <property type="entry name" value="POST_SET"/>
    <property type="match status" value="1"/>
</dbReference>
<evidence type="ECO:0000256" key="6">
    <source>
        <dbReference type="ARBA" id="ARBA00022691"/>
    </source>
</evidence>
<evidence type="ECO:0000259" key="12">
    <source>
        <dbReference type="PROSITE" id="PS50868"/>
    </source>
</evidence>
<dbReference type="SUPFAM" id="SSF82199">
    <property type="entry name" value="SET domain"/>
    <property type="match status" value="1"/>
</dbReference>
<evidence type="ECO:0000256" key="1">
    <source>
        <dbReference type="ARBA" id="ARBA00004286"/>
    </source>
</evidence>
<keyword evidence="6" id="KW-0949">S-adenosyl-L-methionine</keyword>
<keyword evidence="8" id="KW-0862">Zinc</keyword>
<dbReference type="SMART" id="SM00317">
    <property type="entry name" value="SET"/>
    <property type="match status" value="1"/>
</dbReference>
<evidence type="ECO:0000256" key="3">
    <source>
        <dbReference type="ARBA" id="ARBA00022454"/>
    </source>
</evidence>
<dbReference type="InterPro" id="IPR007728">
    <property type="entry name" value="Pre-SET_dom"/>
</dbReference>
<keyword evidence="5" id="KW-0808">Transferase</keyword>
<keyword evidence="7" id="KW-0479">Metal-binding</keyword>
<name>A0A6A6FDJ8_9PEZI</name>
<organism evidence="13 14">
    <name type="scientific">Cercospora zeae-maydis SCOH1-5</name>
    <dbReference type="NCBI Taxonomy" id="717836"/>
    <lineage>
        <taxon>Eukaryota</taxon>
        <taxon>Fungi</taxon>
        <taxon>Dikarya</taxon>
        <taxon>Ascomycota</taxon>
        <taxon>Pezizomycotina</taxon>
        <taxon>Dothideomycetes</taxon>
        <taxon>Dothideomycetidae</taxon>
        <taxon>Mycosphaerellales</taxon>
        <taxon>Mycosphaerellaceae</taxon>
        <taxon>Cercospora</taxon>
    </lineage>
</organism>
<keyword evidence="14" id="KW-1185">Reference proteome</keyword>
<dbReference type="CDD" id="cd00024">
    <property type="entry name" value="CD_CSD"/>
    <property type="match status" value="1"/>
</dbReference>
<dbReference type="GO" id="GO:0005694">
    <property type="term" value="C:chromosome"/>
    <property type="evidence" value="ECO:0007669"/>
    <property type="project" value="UniProtKB-SubCell"/>
</dbReference>
<protein>
    <recommendedName>
        <fullName evidence="15">SET domain-containing protein</fullName>
    </recommendedName>
</protein>
<dbReference type="InterPro" id="IPR001214">
    <property type="entry name" value="SET_dom"/>
</dbReference>
<dbReference type="InterPro" id="IPR050973">
    <property type="entry name" value="H3K9_Histone-Lys_N-MTase"/>
</dbReference>
<dbReference type="PANTHER" id="PTHR46223:SF3">
    <property type="entry name" value="HISTONE-LYSINE N-METHYLTRANSFERASE SET-23"/>
    <property type="match status" value="1"/>
</dbReference>
<dbReference type="PROSITE" id="PS50280">
    <property type="entry name" value="SET"/>
    <property type="match status" value="1"/>
</dbReference>
<evidence type="ECO:0008006" key="15">
    <source>
        <dbReference type="Google" id="ProtNLM"/>
    </source>
</evidence>
<feature type="region of interest" description="Disordered" evidence="9">
    <location>
        <begin position="73"/>
        <end position="124"/>
    </location>
</feature>
<evidence type="ECO:0000256" key="8">
    <source>
        <dbReference type="ARBA" id="ARBA00022833"/>
    </source>
</evidence>
<reference evidence="13" key="1">
    <citation type="journal article" date="2020" name="Stud. Mycol.">
        <title>101 Dothideomycetes genomes: a test case for predicting lifestyles and emergence of pathogens.</title>
        <authorList>
            <person name="Haridas S."/>
            <person name="Albert R."/>
            <person name="Binder M."/>
            <person name="Bloem J."/>
            <person name="Labutti K."/>
            <person name="Salamov A."/>
            <person name="Andreopoulos B."/>
            <person name="Baker S."/>
            <person name="Barry K."/>
            <person name="Bills G."/>
            <person name="Bluhm B."/>
            <person name="Cannon C."/>
            <person name="Castanera R."/>
            <person name="Culley D."/>
            <person name="Daum C."/>
            <person name="Ezra D."/>
            <person name="Gonzalez J."/>
            <person name="Henrissat B."/>
            <person name="Kuo A."/>
            <person name="Liang C."/>
            <person name="Lipzen A."/>
            <person name="Lutzoni F."/>
            <person name="Magnuson J."/>
            <person name="Mondo S."/>
            <person name="Nolan M."/>
            <person name="Ohm R."/>
            <person name="Pangilinan J."/>
            <person name="Park H.-J."/>
            <person name="Ramirez L."/>
            <person name="Alfaro M."/>
            <person name="Sun H."/>
            <person name="Tritt A."/>
            <person name="Yoshinaga Y."/>
            <person name="Zwiers L.-H."/>
            <person name="Turgeon B."/>
            <person name="Goodwin S."/>
            <person name="Spatafora J."/>
            <person name="Crous P."/>
            <person name="Grigoriev I."/>
        </authorList>
    </citation>
    <scope>NUCLEOTIDE SEQUENCE</scope>
    <source>
        <strain evidence="13">SCOH1-5</strain>
    </source>
</reference>
<evidence type="ECO:0000256" key="2">
    <source>
        <dbReference type="ARBA" id="ARBA00011353"/>
    </source>
</evidence>
<dbReference type="PROSITE" id="PS50013">
    <property type="entry name" value="CHROMO_2"/>
    <property type="match status" value="1"/>
</dbReference>
<dbReference type="GO" id="GO:0005634">
    <property type="term" value="C:nucleus"/>
    <property type="evidence" value="ECO:0007669"/>
    <property type="project" value="InterPro"/>
</dbReference>
<dbReference type="InterPro" id="IPR046341">
    <property type="entry name" value="SET_dom_sf"/>
</dbReference>
<evidence type="ECO:0000313" key="14">
    <source>
        <dbReference type="Proteomes" id="UP000799539"/>
    </source>
</evidence>
<dbReference type="GO" id="GO:0032259">
    <property type="term" value="P:methylation"/>
    <property type="evidence" value="ECO:0007669"/>
    <property type="project" value="UniProtKB-KW"/>
</dbReference>
<dbReference type="InterPro" id="IPR003616">
    <property type="entry name" value="Post-SET_dom"/>
</dbReference>
<dbReference type="InterPro" id="IPR000953">
    <property type="entry name" value="Chromo/chromo_shadow_dom"/>
</dbReference>
<accession>A0A6A6FDJ8</accession>
<evidence type="ECO:0000256" key="5">
    <source>
        <dbReference type="ARBA" id="ARBA00022679"/>
    </source>
</evidence>
<feature type="domain" description="Post-SET" evidence="12">
    <location>
        <begin position="521"/>
        <end position="537"/>
    </location>
</feature>
<feature type="domain" description="SET" evidence="11">
    <location>
        <begin position="351"/>
        <end position="496"/>
    </location>
</feature>
<evidence type="ECO:0000256" key="9">
    <source>
        <dbReference type="SAM" id="MobiDB-lite"/>
    </source>
</evidence>
<evidence type="ECO:0000256" key="7">
    <source>
        <dbReference type="ARBA" id="ARBA00022723"/>
    </source>
</evidence>
<dbReference type="GO" id="GO:0042054">
    <property type="term" value="F:histone methyltransferase activity"/>
    <property type="evidence" value="ECO:0007669"/>
    <property type="project" value="InterPro"/>
</dbReference>
<dbReference type="Gene3D" id="2.170.270.10">
    <property type="entry name" value="SET domain"/>
    <property type="match status" value="1"/>
</dbReference>
<dbReference type="InterPro" id="IPR016197">
    <property type="entry name" value="Chromo-like_dom_sf"/>
</dbReference>
<dbReference type="EMBL" id="ML992676">
    <property type="protein sequence ID" value="KAF2211476.1"/>
    <property type="molecule type" value="Genomic_DNA"/>
</dbReference>
<comment type="subcellular location">
    <subcellularLocation>
        <location evidence="1">Chromosome</location>
    </subcellularLocation>
</comment>
<gene>
    <name evidence="13" type="ORF">CERZMDRAFT_43353</name>
</gene>
<evidence type="ECO:0000259" key="11">
    <source>
        <dbReference type="PROSITE" id="PS50280"/>
    </source>
</evidence>
<evidence type="ECO:0000259" key="10">
    <source>
        <dbReference type="PROSITE" id="PS50013"/>
    </source>
</evidence>
<evidence type="ECO:0000313" key="13">
    <source>
        <dbReference type="EMBL" id="KAF2211476.1"/>
    </source>
</evidence>
<comment type="subunit">
    <text evidence="2">Component of the NuA4 histone acetyltransferase complex.</text>
</comment>
<dbReference type="Gene3D" id="2.40.50.40">
    <property type="match status" value="1"/>
</dbReference>
<dbReference type="OrthoDB" id="308383at2759"/>
<feature type="domain" description="Chromo" evidence="10">
    <location>
        <begin position="14"/>
        <end position="79"/>
    </location>
</feature>
<keyword evidence="3" id="KW-0158">Chromosome</keyword>
<feature type="compositionally biased region" description="Polar residues" evidence="9">
    <location>
        <begin position="73"/>
        <end position="82"/>
    </location>
</feature>
<dbReference type="GO" id="GO:0008270">
    <property type="term" value="F:zinc ion binding"/>
    <property type="evidence" value="ECO:0007669"/>
    <property type="project" value="InterPro"/>
</dbReference>
<evidence type="ECO:0000256" key="4">
    <source>
        <dbReference type="ARBA" id="ARBA00022603"/>
    </source>
</evidence>
<proteinExistence type="predicted"/>
<dbReference type="Pfam" id="PF05033">
    <property type="entry name" value="Pre-SET"/>
    <property type="match status" value="1"/>
</dbReference>
<dbReference type="AlphaFoldDB" id="A0A6A6FDJ8"/>
<dbReference type="SUPFAM" id="SSF54160">
    <property type="entry name" value="Chromo domain-like"/>
    <property type="match status" value="1"/>
</dbReference>
<keyword evidence="4" id="KW-0489">Methyltransferase</keyword>
<dbReference type="Pfam" id="PF00856">
    <property type="entry name" value="SET"/>
    <property type="match status" value="1"/>
</dbReference>